<dbReference type="InterPro" id="IPR004565">
    <property type="entry name" value="OM_lipoprot_LolB"/>
</dbReference>
<evidence type="ECO:0000256" key="12">
    <source>
        <dbReference type="ARBA" id="ARBA00023288"/>
    </source>
</evidence>
<evidence type="ECO:0000256" key="4">
    <source>
        <dbReference type="ARBA" id="ARBA00016202"/>
    </source>
</evidence>
<evidence type="ECO:0000256" key="1">
    <source>
        <dbReference type="ARBA" id="ARBA00004459"/>
    </source>
</evidence>
<dbReference type="EMBL" id="LDJJ01000072">
    <property type="protein sequence ID" value="KRG63390.1"/>
    <property type="molecule type" value="Genomic_DNA"/>
</dbReference>
<keyword evidence="5 13" id="KW-0813">Transport</keyword>
<dbReference type="OrthoDB" id="9797618at2"/>
<keyword evidence="9 13" id="KW-0564">Palmitate</keyword>
<feature type="signal peptide" evidence="15">
    <location>
        <begin position="1"/>
        <end position="19"/>
    </location>
</feature>
<dbReference type="SUPFAM" id="SSF89392">
    <property type="entry name" value="Prokaryotic lipoproteins and lipoprotein localization factors"/>
    <property type="match status" value="1"/>
</dbReference>
<dbReference type="Proteomes" id="UP000051863">
    <property type="component" value="Unassembled WGS sequence"/>
</dbReference>
<accession>A0A0R0CAZ7</accession>
<dbReference type="NCBIfam" id="TIGR00548">
    <property type="entry name" value="lolB"/>
    <property type="match status" value="1"/>
</dbReference>
<keyword evidence="12 13" id="KW-0449">Lipoprotein</keyword>
<comment type="caution">
    <text evidence="16">The sequence shown here is derived from an EMBL/GenBank/DDBJ whole genome shotgun (WGS) entry which is preliminary data.</text>
</comment>
<evidence type="ECO:0000256" key="3">
    <source>
        <dbReference type="ARBA" id="ARBA00011245"/>
    </source>
</evidence>
<dbReference type="RefSeq" id="WP_057630323.1">
    <property type="nucleotide sequence ID" value="NZ_LDJJ01000072.1"/>
</dbReference>
<keyword evidence="10 13" id="KW-0143">Chaperone</keyword>
<organism evidence="16 17">
    <name type="scientific">Stenotrophomonas terrae</name>
    <dbReference type="NCBI Taxonomy" id="405446"/>
    <lineage>
        <taxon>Bacteria</taxon>
        <taxon>Pseudomonadati</taxon>
        <taxon>Pseudomonadota</taxon>
        <taxon>Gammaproteobacteria</taxon>
        <taxon>Lysobacterales</taxon>
        <taxon>Lysobacteraceae</taxon>
        <taxon>Stenotrophomonas</taxon>
    </lineage>
</organism>
<dbReference type="GO" id="GO:0044874">
    <property type="term" value="P:lipoprotein localization to outer membrane"/>
    <property type="evidence" value="ECO:0007669"/>
    <property type="project" value="UniProtKB-UniRule"/>
</dbReference>
<keyword evidence="17" id="KW-1185">Reference proteome</keyword>
<evidence type="ECO:0000256" key="11">
    <source>
        <dbReference type="ARBA" id="ARBA00023237"/>
    </source>
</evidence>
<dbReference type="GO" id="GO:0015031">
    <property type="term" value="P:protein transport"/>
    <property type="evidence" value="ECO:0007669"/>
    <property type="project" value="UniProtKB-KW"/>
</dbReference>
<proteinExistence type="inferred from homology"/>
<keyword evidence="8 13" id="KW-0472">Membrane</keyword>
<feature type="region of interest" description="Disordered" evidence="14">
    <location>
        <begin position="101"/>
        <end position="120"/>
    </location>
</feature>
<evidence type="ECO:0000256" key="9">
    <source>
        <dbReference type="ARBA" id="ARBA00023139"/>
    </source>
</evidence>
<dbReference type="CDD" id="cd16326">
    <property type="entry name" value="LolB"/>
    <property type="match status" value="1"/>
</dbReference>
<comment type="similarity">
    <text evidence="2 13">Belongs to the LolB family.</text>
</comment>
<feature type="chain" id="PRO_5008852968" description="Outer-membrane lipoprotein LolB" evidence="15">
    <location>
        <begin position="20"/>
        <end position="220"/>
    </location>
</feature>
<comment type="function">
    <text evidence="13">Plays a critical role in the incorporation of lipoproteins in the outer membrane after they are released by the LolA protein.</text>
</comment>
<gene>
    <name evidence="13" type="primary">lolB</name>
    <name evidence="16" type="ORF">ABB27_17555</name>
</gene>
<evidence type="ECO:0000256" key="14">
    <source>
        <dbReference type="SAM" id="MobiDB-lite"/>
    </source>
</evidence>
<dbReference type="GO" id="GO:0009279">
    <property type="term" value="C:cell outer membrane"/>
    <property type="evidence" value="ECO:0007669"/>
    <property type="project" value="UniProtKB-SubCell"/>
</dbReference>
<evidence type="ECO:0000313" key="17">
    <source>
        <dbReference type="Proteomes" id="UP000051863"/>
    </source>
</evidence>
<comment type="subcellular location">
    <subcellularLocation>
        <location evidence="1 13">Cell outer membrane</location>
        <topology evidence="1 13">Lipid-anchor</topology>
    </subcellularLocation>
</comment>
<evidence type="ECO:0000256" key="8">
    <source>
        <dbReference type="ARBA" id="ARBA00023136"/>
    </source>
</evidence>
<evidence type="ECO:0000256" key="7">
    <source>
        <dbReference type="ARBA" id="ARBA00022927"/>
    </source>
</evidence>
<dbReference type="AlphaFoldDB" id="A0A0R0CAZ7"/>
<keyword evidence="11 13" id="KW-0998">Cell outer membrane</keyword>
<evidence type="ECO:0000256" key="5">
    <source>
        <dbReference type="ARBA" id="ARBA00022448"/>
    </source>
</evidence>
<keyword evidence="6 13" id="KW-0732">Signal</keyword>
<evidence type="ECO:0000256" key="2">
    <source>
        <dbReference type="ARBA" id="ARBA00009696"/>
    </source>
</evidence>
<dbReference type="PROSITE" id="PS51257">
    <property type="entry name" value="PROKAR_LIPOPROTEIN"/>
    <property type="match status" value="1"/>
</dbReference>
<protein>
    <recommendedName>
        <fullName evidence="4 13">Outer-membrane lipoprotein LolB</fullName>
    </recommendedName>
</protein>
<comment type="subunit">
    <text evidence="3 13">Monomer.</text>
</comment>
<evidence type="ECO:0000256" key="10">
    <source>
        <dbReference type="ARBA" id="ARBA00023186"/>
    </source>
</evidence>
<dbReference type="HAMAP" id="MF_00233">
    <property type="entry name" value="LolB"/>
    <property type="match status" value="1"/>
</dbReference>
<keyword evidence="7 13" id="KW-0653">Protein transport</keyword>
<dbReference type="Pfam" id="PF03550">
    <property type="entry name" value="LolB"/>
    <property type="match status" value="1"/>
</dbReference>
<evidence type="ECO:0000313" key="16">
    <source>
        <dbReference type="EMBL" id="KRG63390.1"/>
    </source>
</evidence>
<reference evidence="16 17" key="1">
    <citation type="submission" date="2015-05" db="EMBL/GenBank/DDBJ databases">
        <title>Genome sequencing and analysis of members of genus Stenotrophomonas.</title>
        <authorList>
            <person name="Patil P.P."/>
            <person name="Midha S."/>
            <person name="Patil P.B."/>
        </authorList>
    </citation>
    <scope>NUCLEOTIDE SEQUENCE [LARGE SCALE GENOMIC DNA]</scope>
    <source>
        <strain evidence="16 17">DSM 18941</strain>
    </source>
</reference>
<dbReference type="Gene3D" id="2.50.20.10">
    <property type="entry name" value="Lipoprotein localisation LolA/LolB/LppX"/>
    <property type="match status" value="1"/>
</dbReference>
<dbReference type="PATRIC" id="fig|405446.3.peg.3510"/>
<evidence type="ECO:0000256" key="15">
    <source>
        <dbReference type="SAM" id="SignalP"/>
    </source>
</evidence>
<sequence>MNVMMWRAPLALVMVGALAACGSVPKRQATPVAAEVAQVSAAAQAAEQARQAALMAQPDWSFQGRVAISKGRNGGNGRIDWLQQGPAYQVSLAAPVTRQSWQLSGGEPGQPVRLEGLEGGPRSADDAAQLLLQATGWEIPVAQLAQWVRGLPTSAGMAPEHLGFDADGRPRVLRQQGWQVDYLDWYPAQAGRPSLPRRIEAVNGDAKVRLIVDEWGVGAP</sequence>
<dbReference type="InterPro" id="IPR029046">
    <property type="entry name" value="LolA/LolB/LppX"/>
</dbReference>
<evidence type="ECO:0000256" key="6">
    <source>
        <dbReference type="ARBA" id="ARBA00022729"/>
    </source>
</evidence>
<name>A0A0R0CAZ7_9GAMM</name>
<evidence type="ECO:0000256" key="13">
    <source>
        <dbReference type="HAMAP-Rule" id="MF_00233"/>
    </source>
</evidence>